<reference evidence="5 6" key="1">
    <citation type="journal article" date="2023" name="G3 (Bethesda)">
        <title>A chromosome-level genome assembly of Zasmidium syzygii isolated from banana leaves.</title>
        <authorList>
            <person name="van Westerhoven A.C."/>
            <person name="Mehrabi R."/>
            <person name="Talebi R."/>
            <person name="Steentjes M.B.F."/>
            <person name="Corcolon B."/>
            <person name="Chong P.A."/>
            <person name="Kema G.H.J."/>
            <person name="Seidl M.F."/>
        </authorList>
    </citation>
    <scope>NUCLEOTIDE SEQUENCE [LARGE SCALE GENOMIC DNA]</scope>
    <source>
        <strain evidence="5 6">P124</strain>
    </source>
</reference>
<dbReference type="EMBL" id="JAXOVC010000001">
    <property type="protein sequence ID" value="KAK4506852.1"/>
    <property type="molecule type" value="Genomic_DNA"/>
</dbReference>
<proteinExistence type="predicted"/>
<dbReference type="Proteomes" id="UP001305779">
    <property type="component" value="Unassembled WGS sequence"/>
</dbReference>
<gene>
    <name evidence="5" type="ORF">PRZ48_000585</name>
</gene>
<accession>A0ABR0EZ71</accession>
<evidence type="ECO:0000313" key="6">
    <source>
        <dbReference type="Proteomes" id="UP001305779"/>
    </source>
</evidence>
<dbReference type="Pfam" id="PF00891">
    <property type="entry name" value="Methyltransf_2"/>
    <property type="match status" value="1"/>
</dbReference>
<dbReference type="InterPro" id="IPR036390">
    <property type="entry name" value="WH_DNA-bd_sf"/>
</dbReference>
<comment type="caution">
    <text evidence="5">The sequence shown here is derived from an EMBL/GenBank/DDBJ whole genome shotgun (WGS) entry which is preliminary data.</text>
</comment>
<evidence type="ECO:0000313" key="5">
    <source>
        <dbReference type="EMBL" id="KAK4506852.1"/>
    </source>
</evidence>
<keyword evidence="3" id="KW-0949">S-adenosyl-L-methionine</keyword>
<dbReference type="SUPFAM" id="SSF46785">
    <property type="entry name" value="Winged helix' DNA-binding domain"/>
    <property type="match status" value="1"/>
</dbReference>
<evidence type="ECO:0000256" key="1">
    <source>
        <dbReference type="ARBA" id="ARBA00022603"/>
    </source>
</evidence>
<evidence type="ECO:0000259" key="4">
    <source>
        <dbReference type="Pfam" id="PF00891"/>
    </source>
</evidence>
<dbReference type="InterPro" id="IPR029063">
    <property type="entry name" value="SAM-dependent_MTases_sf"/>
</dbReference>
<dbReference type="InterPro" id="IPR001077">
    <property type="entry name" value="COMT_C"/>
</dbReference>
<dbReference type="Gene3D" id="3.40.50.150">
    <property type="entry name" value="Vaccinia Virus protein VP39"/>
    <property type="match status" value="1"/>
</dbReference>
<organism evidence="5 6">
    <name type="scientific">Zasmidium cellare</name>
    <name type="common">Wine cellar mold</name>
    <name type="synonym">Racodium cellare</name>
    <dbReference type="NCBI Taxonomy" id="395010"/>
    <lineage>
        <taxon>Eukaryota</taxon>
        <taxon>Fungi</taxon>
        <taxon>Dikarya</taxon>
        <taxon>Ascomycota</taxon>
        <taxon>Pezizomycotina</taxon>
        <taxon>Dothideomycetes</taxon>
        <taxon>Dothideomycetidae</taxon>
        <taxon>Mycosphaerellales</taxon>
        <taxon>Mycosphaerellaceae</taxon>
        <taxon>Zasmidium</taxon>
    </lineage>
</organism>
<keyword evidence="2" id="KW-0808">Transferase</keyword>
<name>A0ABR0EZ71_ZASCE</name>
<dbReference type="PANTHER" id="PTHR43712:SF5">
    <property type="entry name" value="O-METHYLTRANSFERASE ASQN-RELATED"/>
    <property type="match status" value="1"/>
</dbReference>
<protein>
    <recommendedName>
        <fullName evidence="4">O-methyltransferase C-terminal domain-containing protein</fullName>
    </recommendedName>
</protein>
<dbReference type="InterPro" id="IPR016461">
    <property type="entry name" value="COMT-like"/>
</dbReference>
<dbReference type="PANTHER" id="PTHR43712">
    <property type="entry name" value="PUTATIVE (AFU_ORTHOLOGUE AFUA_4G14580)-RELATED"/>
    <property type="match status" value="1"/>
</dbReference>
<feature type="domain" description="O-methyltransferase C-terminal" evidence="4">
    <location>
        <begin position="235"/>
        <end position="370"/>
    </location>
</feature>
<keyword evidence="1" id="KW-0489">Methyltransferase</keyword>
<dbReference type="InterPro" id="IPR036388">
    <property type="entry name" value="WH-like_DNA-bd_sf"/>
</dbReference>
<evidence type="ECO:0000256" key="2">
    <source>
        <dbReference type="ARBA" id="ARBA00022679"/>
    </source>
</evidence>
<sequence length="380" mass="42107">MPSQPTLPDLAQTISNSTEILTTYLESQNLNLSFDASSASRLPFDAPEHVWNARSDLINATQALHDLALGPAEHLKWQASAAQDLMPIQWLHHFNIASHVPLEGTITYAALAASAHVDENLLKRLLRSAMLSAHLFTEPEPGRVGHSASSRLLATDADLRGLLEFELTILAPALSRTVDAQRKWNFSDASTHTGFNLALEYPDRPFYSYVGENQGKRDALDGAFVEFARTEGWAKKHLLKGFEWESLRDGSKVVDVGGSTGHNSVFLAREFPGLRFVVQDLPGVAAEGQKRLPADMVDAIECQAYDFLQPQPIEDADVYFFQNVFVDHSDAEAVVMLRNTRRAMKKPGAKCIIREPVVPVPGTIPVEDELRIRYVLSLLK</sequence>
<evidence type="ECO:0000256" key="3">
    <source>
        <dbReference type="ARBA" id="ARBA00022691"/>
    </source>
</evidence>
<dbReference type="Gene3D" id="1.10.10.10">
    <property type="entry name" value="Winged helix-like DNA-binding domain superfamily/Winged helix DNA-binding domain"/>
    <property type="match status" value="1"/>
</dbReference>
<dbReference type="SUPFAM" id="SSF53335">
    <property type="entry name" value="S-adenosyl-L-methionine-dependent methyltransferases"/>
    <property type="match status" value="1"/>
</dbReference>
<dbReference type="PROSITE" id="PS51683">
    <property type="entry name" value="SAM_OMT_II"/>
    <property type="match status" value="1"/>
</dbReference>
<keyword evidence="6" id="KW-1185">Reference proteome</keyword>